<name>A0A8J5PNR1_FUSOX</name>
<protein>
    <submittedName>
        <fullName evidence="1">Uncharacterized protein</fullName>
    </submittedName>
</protein>
<evidence type="ECO:0000313" key="1">
    <source>
        <dbReference type="EMBL" id="KAG7430268.1"/>
    </source>
</evidence>
<gene>
    <name evidence="1" type="ORF">Forpi1262_v008699</name>
</gene>
<sequence length="97" mass="11027">MARPDCQNQYGGPADLAVASCFSSERAKMIALKRAGEDEILFFHRRLPWAAPCNNVFYRWFNSPQNGCTIEAKRTVVDRYNFGPATKDALIYHNPET</sequence>
<evidence type="ECO:0000313" key="2">
    <source>
        <dbReference type="Proteomes" id="UP000693942"/>
    </source>
</evidence>
<dbReference type="Proteomes" id="UP000693942">
    <property type="component" value="Unassembled WGS sequence"/>
</dbReference>
<dbReference type="EMBL" id="JAELUR010000006">
    <property type="protein sequence ID" value="KAG7430268.1"/>
    <property type="molecule type" value="Genomic_DNA"/>
</dbReference>
<comment type="caution">
    <text evidence="1">The sequence shown here is derived from an EMBL/GenBank/DDBJ whole genome shotgun (WGS) entry which is preliminary data.</text>
</comment>
<reference evidence="1" key="1">
    <citation type="submission" date="2021-04" db="EMBL/GenBank/DDBJ databases">
        <title>First draft genome resource for Brassicaceae pathogens Fusarium oxysporum f. sp. raphani and Fusarium oxysporum f. sp. rapae.</title>
        <authorList>
            <person name="Asai S."/>
        </authorList>
    </citation>
    <scope>NUCLEOTIDE SEQUENCE</scope>
    <source>
        <strain evidence="1">Tf1262</strain>
    </source>
</reference>
<organism evidence="1 2">
    <name type="scientific">Fusarium oxysporum f. sp. raphani</name>
    <dbReference type="NCBI Taxonomy" id="96318"/>
    <lineage>
        <taxon>Eukaryota</taxon>
        <taxon>Fungi</taxon>
        <taxon>Dikarya</taxon>
        <taxon>Ascomycota</taxon>
        <taxon>Pezizomycotina</taxon>
        <taxon>Sordariomycetes</taxon>
        <taxon>Hypocreomycetidae</taxon>
        <taxon>Hypocreales</taxon>
        <taxon>Nectriaceae</taxon>
        <taxon>Fusarium</taxon>
        <taxon>Fusarium oxysporum species complex</taxon>
    </lineage>
</organism>
<accession>A0A8J5PNR1</accession>
<dbReference type="AlphaFoldDB" id="A0A8J5PNR1"/>
<proteinExistence type="predicted"/>